<reference evidence="13 14" key="1">
    <citation type="submission" date="2019-07" db="EMBL/GenBank/DDBJ databases">
        <title>Genome sequencing of 100 strains of the haloalkaliphilic chemolithoautotrophic sulfur-oxidizing bacterium Thioalkalivibrio.</title>
        <authorList>
            <person name="Muyzer G."/>
        </authorList>
    </citation>
    <scope>NUCLEOTIDE SEQUENCE [LARGE SCALE GENOMIC DNA]</scope>
    <source>
        <strain evidence="13 14">ASO4-4</strain>
    </source>
</reference>
<dbReference type="Proteomes" id="UP000318307">
    <property type="component" value="Unassembled WGS sequence"/>
</dbReference>
<evidence type="ECO:0000256" key="8">
    <source>
        <dbReference type="ARBA" id="ARBA00023136"/>
    </source>
</evidence>
<dbReference type="Pfam" id="PF07963">
    <property type="entry name" value="N_methyl"/>
    <property type="match status" value="1"/>
</dbReference>
<sequence>MGNQKAFTLIEVVIIMALIGIIAAIATPTFREVRENNQKKTAAFTLGTALSYARNEAVTRGVTVTICRSANPNAPNVAATPAPACSKEKGEGWETGYIVFVDSNDSGTLGSRDAGQELLRVFPPARGGIAMPGTGNAADRIIYNPTGFSRNAAGKITVGSDSGSGVKTSKTHYEVDIAANGRFSTKGPKKIKKTEE</sequence>
<protein>
    <recommendedName>
        <fullName evidence="2">Type II secretion system protein H</fullName>
    </recommendedName>
    <alternativeName>
        <fullName evidence="10">General secretion pathway protein H</fullName>
    </alternativeName>
</protein>
<comment type="similarity">
    <text evidence="9">Belongs to the GSP H family.</text>
</comment>
<accession>A0A562RRR5</accession>
<name>A0A562RRR5_9BACT</name>
<feature type="domain" description="General secretion pathway GspH" evidence="12">
    <location>
        <begin position="45"/>
        <end position="179"/>
    </location>
</feature>
<evidence type="ECO:0000256" key="2">
    <source>
        <dbReference type="ARBA" id="ARBA00021549"/>
    </source>
</evidence>
<dbReference type="AlphaFoldDB" id="A0A562RRR5"/>
<dbReference type="GO" id="GO:0015628">
    <property type="term" value="P:protein secretion by the type II secretion system"/>
    <property type="evidence" value="ECO:0007669"/>
    <property type="project" value="InterPro"/>
</dbReference>
<evidence type="ECO:0000256" key="6">
    <source>
        <dbReference type="ARBA" id="ARBA00022692"/>
    </source>
</evidence>
<dbReference type="InterPro" id="IPR022346">
    <property type="entry name" value="T2SS_GspH"/>
</dbReference>
<dbReference type="InterPro" id="IPR045584">
    <property type="entry name" value="Pilin-like"/>
</dbReference>
<keyword evidence="4" id="KW-0488">Methylation</keyword>
<comment type="subcellular location">
    <subcellularLocation>
        <location evidence="1">Cell inner membrane</location>
        <topology evidence="1">Single-pass membrane protein</topology>
    </subcellularLocation>
</comment>
<evidence type="ECO:0000256" key="1">
    <source>
        <dbReference type="ARBA" id="ARBA00004377"/>
    </source>
</evidence>
<evidence type="ECO:0000256" key="11">
    <source>
        <dbReference type="SAM" id="Phobius"/>
    </source>
</evidence>
<dbReference type="GO" id="GO:0005886">
    <property type="term" value="C:plasma membrane"/>
    <property type="evidence" value="ECO:0007669"/>
    <property type="project" value="UniProtKB-SubCell"/>
</dbReference>
<feature type="transmembrane region" description="Helical" evidence="11">
    <location>
        <begin position="6"/>
        <end position="30"/>
    </location>
</feature>
<dbReference type="NCBIfam" id="TIGR02532">
    <property type="entry name" value="IV_pilin_GFxxxE"/>
    <property type="match status" value="1"/>
</dbReference>
<evidence type="ECO:0000256" key="9">
    <source>
        <dbReference type="ARBA" id="ARBA00025772"/>
    </source>
</evidence>
<gene>
    <name evidence="13" type="ORF">LZ24_01826</name>
</gene>
<evidence type="ECO:0000256" key="10">
    <source>
        <dbReference type="ARBA" id="ARBA00030775"/>
    </source>
</evidence>
<dbReference type="SUPFAM" id="SSF54523">
    <property type="entry name" value="Pili subunits"/>
    <property type="match status" value="1"/>
</dbReference>
<evidence type="ECO:0000256" key="3">
    <source>
        <dbReference type="ARBA" id="ARBA00022475"/>
    </source>
</evidence>
<organism evidence="13 14">
    <name type="scientific">Desulfobotulus alkaliphilus</name>
    <dbReference type="NCBI Taxonomy" id="622671"/>
    <lineage>
        <taxon>Bacteria</taxon>
        <taxon>Pseudomonadati</taxon>
        <taxon>Thermodesulfobacteriota</taxon>
        <taxon>Desulfobacteria</taxon>
        <taxon>Desulfobacterales</taxon>
        <taxon>Desulfobacteraceae</taxon>
        <taxon>Desulfobotulus</taxon>
    </lineage>
</organism>
<keyword evidence="5" id="KW-0997">Cell inner membrane</keyword>
<keyword evidence="7 11" id="KW-1133">Transmembrane helix</keyword>
<evidence type="ECO:0000256" key="4">
    <source>
        <dbReference type="ARBA" id="ARBA00022481"/>
    </source>
</evidence>
<evidence type="ECO:0000256" key="7">
    <source>
        <dbReference type="ARBA" id="ARBA00022989"/>
    </source>
</evidence>
<dbReference type="RefSeq" id="WP_144684767.1">
    <property type="nucleotide sequence ID" value="NZ_VLLC01000012.1"/>
</dbReference>
<evidence type="ECO:0000256" key="5">
    <source>
        <dbReference type="ARBA" id="ARBA00022519"/>
    </source>
</evidence>
<dbReference type="InterPro" id="IPR012902">
    <property type="entry name" value="N_methyl_site"/>
</dbReference>
<keyword evidence="8 11" id="KW-0472">Membrane</keyword>
<evidence type="ECO:0000259" key="12">
    <source>
        <dbReference type="Pfam" id="PF12019"/>
    </source>
</evidence>
<evidence type="ECO:0000313" key="14">
    <source>
        <dbReference type="Proteomes" id="UP000318307"/>
    </source>
</evidence>
<keyword evidence="3" id="KW-1003">Cell membrane</keyword>
<keyword evidence="14" id="KW-1185">Reference proteome</keyword>
<proteinExistence type="inferred from homology"/>
<dbReference type="OrthoDB" id="5396583at2"/>
<dbReference type="Gene3D" id="3.55.40.10">
    <property type="entry name" value="minor pseudopilin epsh domain"/>
    <property type="match status" value="1"/>
</dbReference>
<dbReference type="GO" id="GO:0015627">
    <property type="term" value="C:type II protein secretion system complex"/>
    <property type="evidence" value="ECO:0007669"/>
    <property type="project" value="InterPro"/>
</dbReference>
<keyword evidence="6 11" id="KW-0812">Transmembrane</keyword>
<comment type="caution">
    <text evidence="13">The sequence shown here is derived from an EMBL/GenBank/DDBJ whole genome shotgun (WGS) entry which is preliminary data.</text>
</comment>
<dbReference type="EMBL" id="VLLC01000012">
    <property type="protein sequence ID" value="TWI71809.1"/>
    <property type="molecule type" value="Genomic_DNA"/>
</dbReference>
<evidence type="ECO:0000313" key="13">
    <source>
        <dbReference type="EMBL" id="TWI71809.1"/>
    </source>
</evidence>
<dbReference type="Pfam" id="PF12019">
    <property type="entry name" value="GspH"/>
    <property type="match status" value="1"/>
</dbReference>